<comment type="caution">
    <text evidence="1">The sequence shown here is derived from an EMBL/GenBank/DDBJ whole genome shotgun (WGS) entry which is preliminary data.</text>
</comment>
<reference evidence="1" key="1">
    <citation type="submission" date="2020-11" db="EMBL/GenBank/DDBJ databases">
        <authorList>
            <consortium name="DOE Joint Genome Institute"/>
            <person name="Ahrendt S."/>
            <person name="Riley R."/>
            <person name="Andreopoulos W."/>
            <person name="Labutti K."/>
            <person name="Pangilinan J."/>
            <person name="Ruiz-Duenas F.J."/>
            <person name="Barrasa J.M."/>
            <person name="Sanchez-Garcia M."/>
            <person name="Camarero S."/>
            <person name="Miyauchi S."/>
            <person name="Serrano A."/>
            <person name="Linde D."/>
            <person name="Babiker R."/>
            <person name="Drula E."/>
            <person name="Ayuso-Fernandez I."/>
            <person name="Pacheco R."/>
            <person name="Padilla G."/>
            <person name="Ferreira P."/>
            <person name="Barriuso J."/>
            <person name="Kellner H."/>
            <person name="Castanera R."/>
            <person name="Alfaro M."/>
            <person name="Ramirez L."/>
            <person name="Pisabarro A.G."/>
            <person name="Kuo A."/>
            <person name="Tritt A."/>
            <person name="Lipzen A."/>
            <person name="He G."/>
            <person name="Yan M."/>
            <person name="Ng V."/>
            <person name="Cullen D."/>
            <person name="Martin F."/>
            <person name="Rosso M.-N."/>
            <person name="Henrissat B."/>
            <person name="Hibbett D."/>
            <person name="Martinez A.T."/>
            <person name="Grigoriev I.V."/>
        </authorList>
    </citation>
    <scope>NUCLEOTIDE SEQUENCE</scope>
    <source>
        <strain evidence="1">CIRM-BRFM 674</strain>
    </source>
</reference>
<evidence type="ECO:0000313" key="2">
    <source>
        <dbReference type="Proteomes" id="UP000807469"/>
    </source>
</evidence>
<dbReference type="InterPro" id="IPR011990">
    <property type="entry name" value="TPR-like_helical_dom_sf"/>
</dbReference>
<evidence type="ECO:0000313" key="1">
    <source>
        <dbReference type="EMBL" id="KAF9475599.1"/>
    </source>
</evidence>
<proteinExistence type="predicted"/>
<keyword evidence="2" id="KW-1185">Reference proteome</keyword>
<dbReference type="Proteomes" id="UP000807469">
    <property type="component" value="Unassembled WGS sequence"/>
</dbReference>
<dbReference type="EMBL" id="MU155326">
    <property type="protein sequence ID" value="KAF9475599.1"/>
    <property type="molecule type" value="Genomic_DNA"/>
</dbReference>
<protein>
    <submittedName>
        <fullName evidence="1">Uncharacterized protein</fullName>
    </submittedName>
</protein>
<name>A0A9P6CWV1_9AGAR</name>
<organism evidence="1 2">
    <name type="scientific">Pholiota conissans</name>
    <dbReference type="NCBI Taxonomy" id="109636"/>
    <lineage>
        <taxon>Eukaryota</taxon>
        <taxon>Fungi</taxon>
        <taxon>Dikarya</taxon>
        <taxon>Basidiomycota</taxon>
        <taxon>Agaricomycotina</taxon>
        <taxon>Agaricomycetes</taxon>
        <taxon>Agaricomycetidae</taxon>
        <taxon>Agaricales</taxon>
        <taxon>Agaricineae</taxon>
        <taxon>Strophariaceae</taxon>
        <taxon>Pholiota</taxon>
    </lineage>
</organism>
<dbReference type="AlphaFoldDB" id="A0A9P6CWV1"/>
<accession>A0A9P6CWV1</accession>
<sequence>MATVFNPKILDASIRDVSSYLSDNQKVDLLLYAMRSFPFDGRSKTVIENAIQSCLQVSTLSPENVAKARILRARARLAHGLHIGAQEDLHAALAAEPDNPEAKALLHQRSVTVEKLLSPIPKHNLKERVSNEIWREIALHLPRRDLKALLFVPHPLSRIASQLLFWELNLHFTSSAAEVYGIHTGGHLQHHHLLSAQREEDAAHAQRSADILTRIITDPIFASAVRTLRIYAFRRDRDGSIAFQTGMLMNALPRLINLRNVHLSSTSDGIVPVLRILQRTSPRLRGLSLKSPDGPADLSFLEFRHLTHFAYATSAASSSAGLPPPATAAFHALLSQNKTTLRTIALDLSSPLSASSALGPGGALPLIPIPIPGLSAHWTFPAAALSIRNLTSIYFTGTVPGNSRLFEDILSNGRQLETLDITCGALECSHLSTQQTQHALPFLRHFAFSVASLGRRVSDRDLFPAIAEFLRGRRYLRSLHLVVQDEAMQPAVGFDAACWGVLPSLGALRGLKISYPADLAPGLASWLIPRTVLALRLTLDCGCGAARDPIPFLSQLRHGIPPTLRFVGITDINVRNPVAVVEHGFPMVRVVRIGNSYWTWERHGNGGMELEQWPRRRAMYHALEWLEWLGCEDAMIRDPSAFAG</sequence>
<gene>
    <name evidence="1" type="ORF">BDN70DRAFT_813850</name>
</gene>
<dbReference type="Gene3D" id="1.25.40.10">
    <property type="entry name" value="Tetratricopeptide repeat domain"/>
    <property type="match status" value="1"/>
</dbReference>
<dbReference type="SUPFAM" id="SSF48452">
    <property type="entry name" value="TPR-like"/>
    <property type="match status" value="1"/>
</dbReference>
<dbReference type="OrthoDB" id="2685413at2759"/>